<dbReference type="Gene3D" id="3.40.50.300">
    <property type="entry name" value="P-loop containing nucleotide triphosphate hydrolases"/>
    <property type="match status" value="2"/>
</dbReference>
<feature type="transmembrane region" description="Helical" evidence="8">
    <location>
        <begin position="101"/>
        <end position="120"/>
    </location>
</feature>
<keyword evidence="2" id="KW-0813">Transport</keyword>
<dbReference type="Pfam" id="PF00664">
    <property type="entry name" value="ABC_membrane"/>
    <property type="match status" value="2"/>
</dbReference>
<dbReference type="PROSITE" id="PS50929">
    <property type="entry name" value="ABC_TM1F"/>
    <property type="match status" value="2"/>
</dbReference>
<evidence type="ECO:0000256" key="7">
    <source>
        <dbReference type="ARBA" id="ARBA00023136"/>
    </source>
</evidence>
<feature type="domain" description="ABC transmembrane type-1" evidence="10">
    <location>
        <begin position="699"/>
        <end position="937"/>
    </location>
</feature>
<feature type="transmembrane region" description="Helical" evidence="8">
    <location>
        <begin position="354"/>
        <end position="372"/>
    </location>
</feature>
<dbReference type="InterPro" id="IPR027417">
    <property type="entry name" value="P-loop_NTPase"/>
</dbReference>
<evidence type="ECO:0000256" key="1">
    <source>
        <dbReference type="ARBA" id="ARBA00004141"/>
    </source>
</evidence>
<feature type="domain" description="ABC transmembrane type-1" evidence="10">
    <location>
        <begin position="102"/>
        <end position="321"/>
    </location>
</feature>
<keyword evidence="7 8" id="KW-0472">Membrane</keyword>
<feature type="transmembrane region" description="Helical" evidence="8">
    <location>
        <begin position="820"/>
        <end position="848"/>
    </location>
</feature>
<dbReference type="EnsemblMetazoa" id="XM_001605762">
    <property type="protein sequence ID" value="XP_001605812"/>
    <property type="gene ID" value="LOC100122210"/>
</dbReference>
<dbReference type="GO" id="GO:0016020">
    <property type="term" value="C:membrane"/>
    <property type="evidence" value="ECO:0007669"/>
    <property type="project" value="UniProtKB-SubCell"/>
</dbReference>
<dbReference type="AlphaFoldDB" id="A0A7M7G6Y2"/>
<dbReference type="CDD" id="cd18580">
    <property type="entry name" value="ABC_6TM_ABCC_D2"/>
    <property type="match status" value="1"/>
</dbReference>
<feature type="transmembrane region" description="Helical" evidence="8">
    <location>
        <begin position="323"/>
        <end position="348"/>
    </location>
</feature>
<dbReference type="InterPro" id="IPR044726">
    <property type="entry name" value="ABCC_6TM_D2"/>
</dbReference>
<dbReference type="Gene3D" id="1.20.1560.10">
    <property type="entry name" value="ABC transporter type 1, transmembrane domain"/>
    <property type="match status" value="2"/>
</dbReference>
<evidence type="ECO:0000256" key="3">
    <source>
        <dbReference type="ARBA" id="ARBA00022692"/>
    </source>
</evidence>
<dbReference type="OrthoDB" id="6500128at2759"/>
<protein>
    <submittedName>
        <fullName evidence="11">Uncharacterized protein</fullName>
    </submittedName>
</protein>
<evidence type="ECO:0000256" key="8">
    <source>
        <dbReference type="SAM" id="Phobius"/>
    </source>
</evidence>
<evidence type="ECO:0000256" key="6">
    <source>
        <dbReference type="ARBA" id="ARBA00022989"/>
    </source>
</evidence>
<proteinExistence type="predicted"/>
<dbReference type="PANTHER" id="PTHR24223">
    <property type="entry name" value="ATP-BINDING CASSETTE SUB-FAMILY C"/>
    <property type="match status" value="1"/>
</dbReference>
<dbReference type="SUPFAM" id="SSF90123">
    <property type="entry name" value="ABC transporter transmembrane region"/>
    <property type="match status" value="2"/>
</dbReference>
<gene>
    <name evidence="11" type="primary">100122210</name>
</gene>
<dbReference type="InterPro" id="IPR011527">
    <property type="entry name" value="ABC1_TM_dom"/>
</dbReference>
<keyword evidence="6 8" id="KW-1133">Transmembrane helix</keyword>
<dbReference type="SMR" id="A0A7M7G6Y2"/>
<evidence type="ECO:0000256" key="2">
    <source>
        <dbReference type="ARBA" id="ARBA00022448"/>
    </source>
</evidence>
<dbReference type="InterPro" id="IPR003439">
    <property type="entry name" value="ABC_transporter-like_ATP-bd"/>
</dbReference>
<dbReference type="InParanoid" id="A0A7M7G6Y2"/>
<feature type="transmembrane region" description="Helical" evidence="8">
    <location>
        <begin position="922"/>
        <end position="942"/>
    </location>
</feature>
<dbReference type="GO" id="GO:0140359">
    <property type="term" value="F:ABC-type transporter activity"/>
    <property type="evidence" value="ECO:0007669"/>
    <property type="project" value="InterPro"/>
</dbReference>
<feature type="transmembrane region" description="Helical" evidence="8">
    <location>
        <begin position="209"/>
        <end position="232"/>
    </location>
</feature>
<dbReference type="PROSITE" id="PS50893">
    <property type="entry name" value="ABC_TRANSPORTER_2"/>
    <property type="match status" value="2"/>
</dbReference>
<dbReference type="KEGG" id="nvi:100122210"/>
<feature type="domain" description="ABC transporter" evidence="9">
    <location>
        <begin position="414"/>
        <end position="634"/>
    </location>
</feature>
<evidence type="ECO:0000313" key="12">
    <source>
        <dbReference type="Proteomes" id="UP000002358"/>
    </source>
</evidence>
<dbReference type="GO" id="GO:0016887">
    <property type="term" value="F:ATP hydrolysis activity"/>
    <property type="evidence" value="ECO:0007669"/>
    <property type="project" value="InterPro"/>
</dbReference>
<feature type="domain" description="ABC transporter" evidence="9">
    <location>
        <begin position="1025"/>
        <end position="1247"/>
    </location>
</feature>
<dbReference type="InterPro" id="IPR050173">
    <property type="entry name" value="ABC_transporter_C-like"/>
</dbReference>
<name>A0A7M7G6Y2_NASVI</name>
<dbReference type="Proteomes" id="UP000002358">
    <property type="component" value="Chromosome 4"/>
</dbReference>
<dbReference type="InterPro" id="IPR036640">
    <property type="entry name" value="ABC1_TM_sf"/>
</dbReference>
<keyword evidence="12" id="KW-1185">Reference proteome</keyword>
<organism evidence="11 12">
    <name type="scientific">Nasonia vitripennis</name>
    <name type="common">Parasitic wasp</name>
    <dbReference type="NCBI Taxonomy" id="7425"/>
    <lineage>
        <taxon>Eukaryota</taxon>
        <taxon>Metazoa</taxon>
        <taxon>Ecdysozoa</taxon>
        <taxon>Arthropoda</taxon>
        <taxon>Hexapoda</taxon>
        <taxon>Insecta</taxon>
        <taxon>Pterygota</taxon>
        <taxon>Neoptera</taxon>
        <taxon>Endopterygota</taxon>
        <taxon>Hymenoptera</taxon>
        <taxon>Apocrita</taxon>
        <taxon>Proctotrupomorpha</taxon>
        <taxon>Chalcidoidea</taxon>
        <taxon>Pteromalidae</taxon>
        <taxon>Pteromalinae</taxon>
        <taxon>Nasonia</taxon>
    </lineage>
</organism>
<dbReference type="Pfam" id="PF00005">
    <property type="entry name" value="ABC_tran"/>
    <property type="match status" value="2"/>
</dbReference>
<dbReference type="GO" id="GO:0005524">
    <property type="term" value="F:ATP binding"/>
    <property type="evidence" value="ECO:0007669"/>
    <property type="project" value="UniProtKB-KW"/>
</dbReference>
<dbReference type="SUPFAM" id="SSF52540">
    <property type="entry name" value="P-loop containing nucleoside triphosphate hydrolases"/>
    <property type="match status" value="2"/>
</dbReference>
<evidence type="ECO:0000259" key="10">
    <source>
        <dbReference type="PROSITE" id="PS50929"/>
    </source>
</evidence>
<comment type="subcellular location">
    <subcellularLocation>
        <location evidence="1">Membrane</location>
        <topology evidence="1">Multi-pass membrane protein</topology>
    </subcellularLocation>
</comment>
<keyword evidence="3 8" id="KW-0812">Transmembrane</keyword>
<dbReference type="SMART" id="SM00382">
    <property type="entry name" value="AAA"/>
    <property type="match status" value="1"/>
</dbReference>
<keyword evidence="4" id="KW-0547">Nucleotide-binding</keyword>
<evidence type="ECO:0000259" key="9">
    <source>
        <dbReference type="PROSITE" id="PS50893"/>
    </source>
</evidence>
<feature type="transmembrane region" description="Helical" evidence="8">
    <location>
        <begin position="737"/>
        <end position="763"/>
    </location>
</feature>
<keyword evidence="5" id="KW-0067">ATP-binding</keyword>
<evidence type="ECO:0000313" key="11">
    <source>
        <dbReference type="EnsemblMetazoa" id="XP_001605812"/>
    </source>
</evidence>
<evidence type="ECO:0000256" key="5">
    <source>
        <dbReference type="ARBA" id="ARBA00022840"/>
    </source>
</evidence>
<sequence length="1248" mass="141521">MEKKKKSRNLSPRHKANCFSRFVFWYLKPLLDCVRNDKVRASHLSFDSPSSDRSEILGNKLEAKWKKEVEDVAKAESGGPRLWRAIFWAFKWYFAQHLLQVLFLDLIVSVVQPLLIVSSLDYYRLQSEPIPISHISSRGAAYAVLLSLQALLASHVRLQQRENGARLRSACASLIYRKITRLSCSSASQTTSEAIIRLLEEDVKNFDKFFAYVHNIWITPLQVIVVTCLVYNKVGASCLFGILLLLLQGVPVRLYSNKIATGFQSKVALWTQERISITREVLRKIREAKIFCWEELIEKSLYINRHYEIDILKIASFAKGLKLAAYIFSEYTSLFSVILVYTLLGYTAFEHEKIFLVVLYVYVLHESMIFTFPKAVTTVVQANGSVKRIEQFLRLEEVEPNLALSMLSNDDSSISVKDVSASWAKNANVNLLESIDVCVPPKKLYGVSGPVGAGKTSFLKLILGELRLTSGEISVNGSISYASQEPWFFFGTLRDNILCSEVYDELHYRQLTAMCGLDQVFEILPKGDETVMLSGETKLTDEQLMKINLARALYREADIYLLDEIFTLLDDKVFEACMNGVLKDKTRIIVFEQDSPLLMLVDEIILFEHGQIEFQGTYESYEQSSMFVEPQNRKIEAPAVEKTDVIRVTTLPLNTYHHQEKSKEKEPDETEELLTKSSNSDWLYCWYLKTGSSHVTLGFLLLFCILAEASVCGSDYWLGYWTDNWNEPRQSDGDYLIYVYSVLVVGTVAFFALRNVIFLKICLDGSEKTHNKMVSRLLRTPMRFFYDNPPELVLQRFSDDIGRIDNNLPEAMLEVSHISFALFGASLLLAVINYWSIIPICAIGFLYYRLTCLYASTIPKLRLLEHSASKKTLSHVESTISGLPTIRNSRAQRLVLRGFSASQDSRSSARNLVLSSIAGVRFWLDLLLTILGALIVVGFIALKEKLVLDTSSTRIETLAGIALTLKQFMVIARMARLGLKASAKVEEQKERLQKIVGFTELELEALYKNEAKEKQLKSWPSKGEVKFDHLYVRYSESDEPILVNLDFTIEPGSKVLVIENAESQKSSLTSALYRLAEIEGSLIIDNIDCIENLSLHQLRQTIAYVTQESVCLAESSSPRDSLDPDGEFKDDDIWDALELVDLKRSFASLDHSCCQLCPFKRKLLSLARAALRKSKILVVDETAGTDDSDEVLQRLLKDSFADCTILTIAYKSRVPKLHCDKVVVISEDGEATEYECRDGGIKDDRIFS</sequence>
<evidence type="ECO:0000256" key="4">
    <source>
        <dbReference type="ARBA" id="ARBA00022741"/>
    </source>
</evidence>
<feature type="transmembrane region" description="Helical" evidence="8">
    <location>
        <begin position="697"/>
        <end position="717"/>
    </location>
</feature>
<dbReference type="InterPro" id="IPR003593">
    <property type="entry name" value="AAA+_ATPase"/>
</dbReference>
<reference evidence="11" key="1">
    <citation type="submission" date="2021-01" db="UniProtKB">
        <authorList>
            <consortium name="EnsemblMetazoa"/>
        </authorList>
    </citation>
    <scope>IDENTIFICATION</scope>
</reference>
<accession>A0A7M7G6Y2</accession>